<dbReference type="PANTHER" id="PTHR34989:SF1">
    <property type="entry name" value="PROTEIN HDED"/>
    <property type="match status" value="1"/>
</dbReference>
<evidence type="ECO:0008006" key="4">
    <source>
        <dbReference type="Google" id="ProtNLM"/>
    </source>
</evidence>
<comment type="caution">
    <text evidence="2">The sequence shown here is derived from an EMBL/GenBank/DDBJ whole genome shotgun (WGS) entry which is preliminary data.</text>
</comment>
<dbReference type="Pfam" id="PF03729">
    <property type="entry name" value="DUF308"/>
    <property type="match status" value="2"/>
</dbReference>
<evidence type="ECO:0000313" key="3">
    <source>
        <dbReference type="Proteomes" id="UP000434241"/>
    </source>
</evidence>
<dbReference type="InterPro" id="IPR052712">
    <property type="entry name" value="Acid_resist_chaperone_HdeD"/>
</dbReference>
<protein>
    <recommendedName>
        <fullName evidence="4">DUF308 domain-containing protein</fullName>
    </recommendedName>
</protein>
<sequence length="197" mass="22450">MLLMKWFDSDYDYIDEFTTQWNERYKKAKRMSIILSIVLILIGILCFAFPKKIFTTIQIIAAIGLIVWGACEIYSYISTTFFFRDAMWLASGILNILLGCLLCTMPVTITVSTLTFLFAFVLLVNGIQKITWGSRLSFFRVIDTKYLSLTGWVNLLLGIIFLVMPFQSALVINYIIATYLVVAGLCLLIEAVSMKKI</sequence>
<feature type="transmembrane region" description="Helical" evidence="1">
    <location>
        <begin position="56"/>
        <end position="76"/>
    </location>
</feature>
<feature type="transmembrane region" description="Helical" evidence="1">
    <location>
        <begin position="172"/>
        <end position="192"/>
    </location>
</feature>
<evidence type="ECO:0000256" key="1">
    <source>
        <dbReference type="SAM" id="Phobius"/>
    </source>
</evidence>
<gene>
    <name evidence="2" type="ORF">FYJ55_08675</name>
</gene>
<dbReference type="GO" id="GO:0005886">
    <property type="term" value="C:plasma membrane"/>
    <property type="evidence" value="ECO:0007669"/>
    <property type="project" value="TreeGrafter"/>
</dbReference>
<feature type="transmembrane region" description="Helical" evidence="1">
    <location>
        <begin position="96"/>
        <end position="125"/>
    </location>
</feature>
<keyword evidence="1" id="KW-0812">Transmembrane</keyword>
<keyword evidence="1" id="KW-0472">Membrane</keyword>
<accession>A0A6N7V457</accession>
<dbReference type="EMBL" id="VUMR01000055">
    <property type="protein sequence ID" value="MSS56950.1"/>
    <property type="molecule type" value="Genomic_DNA"/>
</dbReference>
<name>A0A6N7V457_9FIRM</name>
<evidence type="ECO:0000313" key="2">
    <source>
        <dbReference type="EMBL" id="MSS56950.1"/>
    </source>
</evidence>
<dbReference type="InterPro" id="IPR005325">
    <property type="entry name" value="DUF308_memb"/>
</dbReference>
<dbReference type="PANTHER" id="PTHR34989">
    <property type="entry name" value="PROTEIN HDED"/>
    <property type="match status" value="1"/>
</dbReference>
<keyword evidence="1" id="KW-1133">Transmembrane helix</keyword>
<organism evidence="2 3">
    <name type="scientific">Holdemanella porci</name>
    <dbReference type="NCBI Taxonomy" id="2652276"/>
    <lineage>
        <taxon>Bacteria</taxon>
        <taxon>Bacillati</taxon>
        <taxon>Bacillota</taxon>
        <taxon>Erysipelotrichia</taxon>
        <taxon>Erysipelotrichales</taxon>
        <taxon>Erysipelotrichaceae</taxon>
        <taxon>Holdemanella</taxon>
    </lineage>
</organism>
<dbReference type="AlphaFoldDB" id="A0A6N7V457"/>
<feature type="transmembrane region" description="Helical" evidence="1">
    <location>
        <begin position="146"/>
        <end position="166"/>
    </location>
</feature>
<dbReference type="Proteomes" id="UP000434241">
    <property type="component" value="Unassembled WGS sequence"/>
</dbReference>
<feature type="transmembrane region" description="Helical" evidence="1">
    <location>
        <begin position="31"/>
        <end position="49"/>
    </location>
</feature>
<keyword evidence="3" id="KW-1185">Reference proteome</keyword>
<proteinExistence type="predicted"/>
<reference evidence="2 3" key="1">
    <citation type="submission" date="2019-08" db="EMBL/GenBank/DDBJ databases">
        <title>In-depth cultivation of the pig gut microbiome towards novel bacterial diversity and tailored functional studies.</title>
        <authorList>
            <person name="Wylensek D."/>
            <person name="Hitch T.C.A."/>
            <person name="Clavel T."/>
        </authorList>
    </citation>
    <scope>NUCLEOTIDE SEQUENCE [LARGE SCALE GENOMIC DNA]</scope>
    <source>
        <strain evidence="2 3">LKV-472-APC-3</strain>
    </source>
</reference>